<dbReference type="EMBL" id="MN586027">
    <property type="protein sequence ID" value="QGJ93510.1"/>
    <property type="molecule type" value="Genomic_DNA"/>
</dbReference>
<feature type="region of interest" description="Disordered" evidence="1">
    <location>
        <begin position="60"/>
        <end position="103"/>
    </location>
</feature>
<proteinExistence type="predicted"/>
<dbReference type="Proteomes" id="UP000427282">
    <property type="component" value="Segment"/>
</dbReference>
<gene>
    <name evidence="2" type="primary">62</name>
    <name evidence="2" type="ORF">SEA_MUFASA8_62</name>
</gene>
<dbReference type="GeneID" id="55814514"/>
<name>A0A649VM59_9CAUD</name>
<reference evidence="2 3" key="1">
    <citation type="submission" date="2019-10" db="EMBL/GenBank/DDBJ databases">
        <authorList>
            <person name="Garlena R.A."/>
            <person name="Russell D.A."/>
            <person name="Pope W.H."/>
            <person name="Jacobs-Sera D."/>
            <person name="Hatfull G.F."/>
        </authorList>
    </citation>
    <scope>NUCLEOTIDE SEQUENCE [LARGE SCALE GENOMIC DNA]</scope>
</reference>
<protein>
    <submittedName>
        <fullName evidence="2">Uncharacterized protein</fullName>
    </submittedName>
</protein>
<dbReference type="KEGG" id="vg:55814514"/>
<keyword evidence="3" id="KW-1185">Reference proteome</keyword>
<dbReference type="RefSeq" id="YP_009885142.1">
    <property type="nucleotide sequence ID" value="NC_049478.1"/>
</dbReference>
<sequence length="135" mass="14804">MPTTATIKHLPAQHDEGILIAHPASVMSFLGVDVMVQRSVIDGKVLVTVDGDHRNTRIDMNDGTVYNGPGGETHLSDAERQAAEDWNNSPGEPAPSHWPTTDEEGARYRDWMLEVRNGNTALGFRDWVNAEEAGL</sequence>
<accession>A0A649VM59</accession>
<organism evidence="2 3">
    <name type="scientific">Arthrobacter phage Mufasa8</name>
    <dbReference type="NCBI Taxonomy" id="2656526"/>
    <lineage>
        <taxon>Viruses</taxon>
        <taxon>Duplodnaviria</taxon>
        <taxon>Heunggongvirae</taxon>
        <taxon>Uroviricota</taxon>
        <taxon>Caudoviricetes</taxon>
        <taxon>Mufasoctovirus</taxon>
        <taxon>Mufasoctovirus mufasa8</taxon>
    </lineage>
</organism>
<evidence type="ECO:0000256" key="1">
    <source>
        <dbReference type="SAM" id="MobiDB-lite"/>
    </source>
</evidence>
<feature type="compositionally biased region" description="Basic and acidic residues" evidence="1">
    <location>
        <begin position="74"/>
        <end position="83"/>
    </location>
</feature>
<evidence type="ECO:0000313" key="2">
    <source>
        <dbReference type="EMBL" id="QGJ93510.1"/>
    </source>
</evidence>
<evidence type="ECO:0000313" key="3">
    <source>
        <dbReference type="Proteomes" id="UP000427282"/>
    </source>
</evidence>